<evidence type="ECO:0000256" key="1">
    <source>
        <dbReference type="ARBA" id="ARBA00022468"/>
    </source>
</evidence>
<dbReference type="Proteomes" id="UP001163046">
    <property type="component" value="Unassembled WGS sequence"/>
</dbReference>
<keyword evidence="5" id="KW-1185">Reference proteome</keyword>
<feature type="region of interest" description="Disordered" evidence="3">
    <location>
        <begin position="94"/>
        <end position="158"/>
    </location>
</feature>
<accession>A0A9W9YQD5</accession>
<dbReference type="EMBL" id="MU827306">
    <property type="protein sequence ID" value="KAJ7363146.1"/>
    <property type="molecule type" value="Genomic_DNA"/>
</dbReference>
<reference evidence="4" key="1">
    <citation type="submission" date="2023-01" db="EMBL/GenBank/DDBJ databases">
        <title>Genome assembly of the deep-sea coral Lophelia pertusa.</title>
        <authorList>
            <person name="Herrera S."/>
            <person name="Cordes E."/>
        </authorList>
    </citation>
    <scope>NUCLEOTIDE SEQUENCE</scope>
    <source>
        <strain evidence="4">USNM1676648</strain>
        <tissue evidence="4">Polyp</tissue>
    </source>
</reference>
<feature type="region of interest" description="Disordered" evidence="3">
    <location>
        <begin position="44"/>
        <end position="76"/>
    </location>
</feature>
<dbReference type="InterPro" id="IPR050729">
    <property type="entry name" value="Rho-GAP"/>
</dbReference>
<evidence type="ECO:0000313" key="5">
    <source>
        <dbReference type="Proteomes" id="UP001163046"/>
    </source>
</evidence>
<evidence type="ECO:0000256" key="3">
    <source>
        <dbReference type="SAM" id="MobiDB-lite"/>
    </source>
</evidence>
<dbReference type="PANTHER" id="PTHR23176:SF129">
    <property type="entry name" value="RHO GTPASE ACTIVATING PROTEIN AT 16F, ISOFORM E-RELATED"/>
    <property type="match status" value="1"/>
</dbReference>
<gene>
    <name evidence="4" type="primary">ARHGAP9_1</name>
    <name evidence="4" type="ORF">OS493_011424</name>
</gene>
<dbReference type="AlphaFoldDB" id="A0A9W9YQD5"/>
<sequence>MPSKDSEGRVYYYQVNGEASAWELPEVEPATRQSFEALDVTYRRRSPNLSLRNSKCQSMLTSSPRNSQTNLAAPTPLSATGYGLPPPPMFHVERSASVQSRESVSSSGDDFSWPAPPTPTTDGGNFFQEIEKTRSVKSEETGGRRWKEGQKPGLPHGKPESCCVLQGASLEWAPSASTKKKNAFQIRAVTGLVFLLQHDHQMEASNWFSAIAAVIKRLGVDGDGVLDEPGTPTSLQPVELIRTRSRRDRGSERDENKSNIREKLRKLISKRPPIEELEKKGIIKESVFGCHIGHLCERQKNTSACVCDFMYCCYRKQRSVI</sequence>
<keyword evidence="2" id="KW-0677">Repeat</keyword>
<feature type="compositionally biased region" description="Polar residues" evidence="3">
    <location>
        <begin position="55"/>
        <end position="72"/>
    </location>
</feature>
<feature type="compositionally biased region" description="Basic and acidic residues" evidence="3">
    <location>
        <begin position="129"/>
        <end position="150"/>
    </location>
</feature>
<organism evidence="4 5">
    <name type="scientific">Desmophyllum pertusum</name>
    <dbReference type="NCBI Taxonomy" id="174260"/>
    <lineage>
        <taxon>Eukaryota</taxon>
        <taxon>Metazoa</taxon>
        <taxon>Cnidaria</taxon>
        <taxon>Anthozoa</taxon>
        <taxon>Hexacorallia</taxon>
        <taxon>Scleractinia</taxon>
        <taxon>Caryophylliina</taxon>
        <taxon>Caryophylliidae</taxon>
        <taxon>Desmophyllum</taxon>
    </lineage>
</organism>
<dbReference type="PANTHER" id="PTHR23176">
    <property type="entry name" value="RHO/RAC/CDC GTPASE-ACTIVATING PROTEIN"/>
    <property type="match status" value="1"/>
</dbReference>
<keyword evidence="1" id="KW-0343">GTPase activation</keyword>
<dbReference type="OrthoDB" id="79452at2759"/>
<dbReference type="Gene3D" id="6.10.140.2130">
    <property type="match status" value="1"/>
</dbReference>
<evidence type="ECO:0000313" key="4">
    <source>
        <dbReference type="EMBL" id="KAJ7363146.1"/>
    </source>
</evidence>
<dbReference type="SUPFAM" id="SSF50729">
    <property type="entry name" value="PH domain-like"/>
    <property type="match status" value="1"/>
</dbReference>
<dbReference type="GO" id="GO:0005737">
    <property type="term" value="C:cytoplasm"/>
    <property type="evidence" value="ECO:0007669"/>
    <property type="project" value="TreeGrafter"/>
</dbReference>
<feature type="compositionally biased region" description="Low complexity" evidence="3">
    <location>
        <begin position="95"/>
        <end position="107"/>
    </location>
</feature>
<proteinExistence type="predicted"/>
<protein>
    <submittedName>
        <fullName evidence="4">Rho GTPase-activating protein 9</fullName>
    </submittedName>
</protein>
<evidence type="ECO:0000256" key="2">
    <source>
        <dbReference type="ARBA" id="ARBA00022737"/>
    </source>
</evidence>
<dbReference type="Pfam" id="PF02755">
    <property type="entry name" value="RPEL"/>
    <property type="match status" value="1"/>
</dbReference>
<dbReference type="GO" id="GO:0005096">
    <property type="term" value="F:GTPase activator activity"/>
    <property type="evidence" value="ECO:0007669"/>
    <property type="project" value="UniProtKB-KW"/>
</dbReference>
<comment type="caution">
    <text evidence="4">The sequence shown here is derived from an EMBL/GenBank/DDBJ whole genome shotgun (WGS) entry which is preliminary data.</text>
</comment>
<dbReference type="InterPro" id="IPR011993">
    <property type="entry name" value="PH-like_dom_sf"/>
</dbReference>
<name>A0A9W9YQD5_9CNID</name>
<dbReference type="Gene3D" id="2.30.29.30">
    <property type="entry name" value="Pleckstrin-homology domain (PH domain)/Phosphotyrosine-binding domain (PTB)"/>
    <property type="match status" value="1"/>
</dbReference>
<dbReference type="InterPro" id="IPR004018">
    <property type="entry name" value="RPEL_repeat"/>
</dbReference>